<accession>A0A3P7LCT0</accession>
<organism evidence="6 7">
    <name type="scientific">Dibothriocephalus latus</name>
    <name type="common">Fish tapeworm</name>
    <name type="synonym">Diphyllobothrium latum</name>
    <dbReference type="NCBI Taxonomy" id="60516"/>
    <lineage>
        <taxon>Eukaryota</taxon>
        <taxon>Metazoa</taxon>
        <taxon>Spiralia</taxon>
        <taxon>Lophotrochozoa</taxon>
        <taxon>Platyhelminthes</taxon>
        <taxon>Cestoda</taxon>
        <taxon>Eucestoda</taxon>
        <taxon>Diphyllobothriidea</taxon>
        <taxon>Diphyllobothriidae</taxon>
        <taxon>Dibothriocephalus</taxon>
    </lineage>
</organism>
<protein>
    <recommendedName>
        <fullName evidence="4">Oxidation resistance protein 1</fullName>
    </recommendedName>
</protein>
<dbReference type="OrthoDB" id="26679at2759"/>
<dbReference type="PANTHER" id="PTHR23354:SF62">
    <property type="entry name" value="MUSTARD, ISOFORM V"/>
    <property type="match status" value="1"/>
</dbReference>
<evidence type="ECO:0000256" key="3">
    <source>
        <dbReference type="ARBA" id="ARBA00023128"/>
    </source>
</evidence>
<evidence type="ECO:0000256" key="4">
    <source>
        <dbReference type="ARBA" id="ARBA00040604"/>
    </source>
</evidence>
<evidence type="ECO:0000256" key="2">
    <source>
        <dbReference type="ARBA" id="ARBA00009540"/>
    </source>
</evidence>
<dbReference type="Proteomes" id="UP000281553">
    <property type="component" value="Unassembled WGS sequence"/>
</dbReference>
<dbReference type="GO" id="GO:0006979">
    <property type="term" value="P:response to oxidative stress"/>
    <property type="evidence" value="ECO:0007669"/>
    <property type="project" value="TreeGrafter"/>
</dbReference>
<name>A0A3P7LCT0_DIBLA</name>
<feature type="domain" description="TLDc" evidence="5">
    <location>
        <begin position="24"/>
        <end position="212"/>
    </location>
</feature>
<dbReference type="AlphaFoldDB" id="A0A3P7LCT0"/>
<comment type="subcellular location">
    <subcellularLocation>
        <location evidence="1">Mitochondrion</location>
    </subcellularLocation>
</comment>
<gene>
    <name evidence="6" type="ORF">DILT_LOCUS7021</name>
</gene>
<sequence length="213" mass="24069">MVEKALDDMESIPFELSLGGSTSVILDDEMLHDLSQGLPLHWVGYGMRPVFSTDHDGFSLNSLYRKTEEVKNVVLLLIRDTTNTTFGAVLSERMRCSLHFYGTGESCVFHWKPTFKRYDWTKKNYFFMRGAPDCFLIGAKSGHSAIWFDESLKYGRSEATDTFDNPVLCGQSMHAAKGVISRIPSSKSLQPNDVCLSSVPFIIDQLEVWEMCT</sequence>
<reference evidence="6 7" key="1">
    <citation type="submission" date="2018-11" db="EMBL/GenBank/DDBJ databases">
        <authorList>
            <consortium name="Pathogen Informatics"/>
        </authorList>
    </citation>
    <scope>NUCLEOTIDE SEQUENCE [LARGE SCALE GENOMIC DNA]</scope>
</reference>
<evidence type="ECO:0000256" key="1">
    <source>
        <dbReference type="ARBA" id="ARBA00004173"/>
    </source>
</evidence>
<evidence type="ECO:0000313" key="7">
    <source>
        <dbReference type="Proteomes" id="UP000281553"/>
    </source>
</evidence>
<dbReference type="GO" id="GO:0005739">
    <property type="term" value="C:mitochondrion"/>
    <property type="evidence" value="ECO:0007669"/>
    <property type="project" value="UniProtKB-SubCell"/>
</dbReference>
<dbReference type="EMBL" id="UYRU01050923">
    <property type="protein sequence ID" value="VDN11190.1"/>
    <property type="molecule type" value="Genomic_DNA"/>
</dbReference>
<dbReference type="InterPro" id="IPR006571">
    <property type="entry name" value="TLDc_dom"/>
</dbReference>
<dbReference type="PANTHER" id="PTHR23354">
    <property type="entry name" value="NUCLEOLAR PROTEIN 7/ESTROGEN RECEPTOR COACTIVATOR-RELATED"/>
    <property type="match status" value="1"/>
</dbReference>
<evidence type="ECO:0000259" key="5">
    <source>
        <dbReference type="PROSITE" id="PS51886"/>
    </source>
</evidence>
<dbReference type="Pfam" id="PF07534">
    <property type="entry name" value="TLD"/>
    <property type="match status" value="1"/>
</dbReference>
<proteinExistence type="inferred from homology"/>
<comment type="similarity">
    <text evidence="2">Belongs to the OXR1 family.</text>
</comment>
<dbReference type="PROSITE" id="PS51886">
    <property type="entry name" value="TLDC"/>
    <property type="match status" value="1"/>
</dbReference>
<keyword evidence="3" id="KW-0496">Mitochondrion</keyword>
<keyword evidence="7" id="KW-1185">Reference proteome</keyword>
<dbReference type="GO" id="GO:0005634">
    <property type="term" value="C:nucleus"/>
    <property type="evidence" value="ECO:0007669"/>
    <property type="project" value="TreeGrafter"/>
</dbReference>
<dbReference type="SMART" id="SM00584">
    <property type="entry name" value="TLDc"/>
    <property type="match status" value="1"/>
</dbReference>
<evidence type="ECO:0000313" key="6">
    <source>
        <dbReference type="EMBL" id="VDN11190.1"/>
    </source>
</evidence>